<accession>A0A7S8FG13</accession>
<reference evidence="1 2" key="1">
    <citation type="journal article" date="2020" name="ISME J.">
        <title>Enrichment and physiological characterization of a novel comammox Nitrospira indicates ammonium inhibition of complete nitrification.</title>
        <authorList>
            <person name="Sakoula D."/>
            <person name="Koch H."/>
            <person name="Frank J."/>
            <person name="Jetten M.S.M."/>
            <person name="van Kessel M.A.H.J."/>
            <person name="Lucker S."/>
        </authorList>
    </citation>
    <scope>NUCLEOTIDE SEQUENCE [LARGE SCALE GENOMIC DNA]</scope>
    <source>
        <strain evidence="1">Comreactor17</strain>
    </source>
</reference>
<proteinExistence type="predicted"/>
<dbReference type="AlphaFoldDB" id="A0A7S8FG13"/>
<organism evidence="1 2">
    <name type="scientific">Candidatus Nitrospira kreftii</name>
    <dbReference type="NCBI Taxonomy" id="2652173"/>
    <lineage>
        <taxon>Bacteria</taxon>
        <taxon>Pseudomonadati</taxon>
        <taxon>Nitrospirota</taxon>
        <taxon>Nitrospiria</taxon>
        <taxon>Nitrospirales</taxon>
        <taxon>Nitrospiraceae</taxon>
        <taxon>Nitrospira</taxon>
    </lineage>
</organism>
<protein>
    <submittedName>
        <fullName evidence="1">Uncharacterized protein</fullName>
    </submittedName>
</protein>
<evidence type="ECO:0000313" key="1">
    <source>
        <dbReference type="EMBL" id="QPD05124.1"/>
    </source>
</evidence>
<name>A0A7S8FG13_9BACT</name>
<gene>
    <name evidence="1" type="ORF">Nkreftii_002898</name>
</gene>
<dbReference type="KEGG" id="nkf:Nkreftii_002898"/>
<evidence type="ECO:0000313" key="2">
    <source>
        <dbReference type="Proteomes" id="UP000593737"/>
    </source>
</evidence>
<dbReference type="EMBL" id="CP047423">
    <property type="protein sequence ID" value="QPD05124.1"/>
    <property type="molecule type" value="Genomic_DNA"/>
</dbReference>
<sequence length="80" mass="9173">MGAIAVSKKEEQQIERLRKELRIPTKAGVLRMALKTLEHQTAEVRLRLEVRESVRRCAAADKREHRELAQAAVGRRLSDN</sequence>
<dbReference type="Proteomes" id="UP000593737">
    <property type="component" value="Chromosome"/>
</dbReference>